<evidence type="ECO:0008006" key="5">
    <source>
        <dbReference type="Google" id="ProtNLM"/>
    </source>
</evidence>
<sequence length="102" mass="10605">MFIHLVVIAWLYVAVMMAVAEATATNGTVLGAIFTLLLYGLLPVALVVYLLATPARRRAAKEREAQAQAAARAAAQAPRSDAPDQGGEAPAAGPVAPVRKEP</sequence>
<feature type="compositionally biased region" description="Low complexity" evidence="1">
    <location>
        <begin position="66"/>
        <end position="77"/>
    </location>
</feature>
<evidence type="ECO:0000313" key="4">
    <source>
        <dbReference type="Proteomes" id="UP000249135"/>
    </source>
</evidence>
<reference evidence="3 4" key="1">
    <citation type="submission" date="2017-08" db="EMBL/GenBank/DDBJ databases">
        <title>Infants hospitalized years apart are colonized by the same room-sourced microbial strains.</title>
        <authorList>
            <person name="Brooks B."/>
            <person name="Olm M.R."/>
            <person name="Firek B.A."/>
            <person name="Baker R."/>
            <person name="Thomas B.C."/>
            <person name="Morowitz M.J."/>
            <person name="Banfield J.F."/>
        </authorList>
    </citation>
    <scope>NUCLEOTIDE SEQUENCE [LARGE SCALE GENOMIC DNA]</scope>
    <source>
        <strain evidence="3">S2_005_003_R2_41</strain>
    </source>
</reference>
<keyword evidence="2" id="KW-0472">Membrane</keyword>
<accession>A0A2W5PII7</accession>
<name>A0A2W5PII7_VARPD</name>
<comment type="caution">
    <text evidence="3">The sequence shown here is derived from an EMBL/GenBank/DDBJ whole genome shotgun (WGS) entry which is preliminary data.</text>
</comment>
<dbReference type="EMBL" id="QFPP01000484">
    <property type="protein sequence ID" value="PZQ65741.1"/>
    <property type="molecule type" value="Genomic_DNA"/>
</dbReference>
<evidence type="ECO:0000313" key="3">
    <source>
        <dbReference type="EMBL" id="PZQ65741.1"/>
    </source>
</evidence>
<feature type="compositionally biased region" description="Low complexity" evidence="1">
    <location>
        <begin position="86"/>
        <end position="102"/>
    </location>
</feature>
<proteinExistence type="predicted"/>
<keyword evidence="2" id="KW-1133">Transmembrane helix</keyword>
<feature type="transmembrane region" description="Helical" evidence="2">
    <location>
        <begin position="32"/>
        <end position="52"/>
    </location>
</feature>
<evidence type="ECO:0000256" key="2">
    <source>
        <dbReference type="SAM" id="Phobius"/>
    </source>
</evidence>
<dbReference type="Proteomes" id="UP000249135">
    <property type="component" value="Unassembled WGS sequence"/>
</dbReference>
<protein>
    <recommendedName>
        <fullName evidence="5">Transmembrane protein</fullName>
    </recommendedName>
</protein>
<feature type="region of interest" description="Disordered" evidence="1">
    <location>
        <begin position="62"/>
        <end position="102"/>
    </location>
</feature>
<evidence type="ECO:0000256" key="1">
    <source>
        <dbReference type="SAM" id="MobiDB-lite"/>
    </source>
</evidence>
<keyword evidence="2" id="KW-0812">Transmembrane</keyword>
<dbReference type="AlphaFoldDB" id="A0A2W5PII7"/>
<organism evidence="3 4">
    <name type="scientific">Variovorax paradoxus</name>
    <dbReference type="NCBI Taxonomy" id="34073"/>
    <lineage>
        <taxon>Bacteria</taxon>
        <taxon>Pseudomonadati</taxon>
        <taxon>Pseudomonadota</taxon>
        <taxon>Betaproteobacteria</taxon>
        <taxon>Burkholderiales</taxon>
        <taxon>Comamonadaceae</taxon>
        <taxon>Variovorax</taxon>
    </lineage>
</organism>
<gene>
    <name evidence="3" type="ORF">DI563_25300</name>
</gene>